<protein>
    <submittedName>
        <fullName evidence="2">GNAT family N-acetyltransferase</fullName>
    </submittedName>
</protein>
<evidence type="ECO:0000313" key="3">
    <source>
        <dbReference type="Proteomes" id="UP000295198"/>
    </source>
</evidence>
<sequence>MFVDVDLAVRAEKEEAEFMAACSRATGLRYDVPAFQVPIAGGVATYAGPDSPFNKVVGVGFAGTPSTAELNALEERYAEHDAPTSFEIATLAAPEVFEALTERGYLLVSFENVLLRRLEATNDEPSIVSIDVRRAEGELDVWLNLAVESALHPDTAGVRQHDTFPRESLEAAEMAGADAGARLYVASIGGEPAGAGGFRMAGEFAQLTGAGTAPAFRRRGVQKELVRTRLRDAREAGCEYAIVTTQPGSTSQANMHHFGFGLGYARAVLARAG</sequence>
<dbReference type="AlphaFoldDB" id="A0A4Q4Z5G4"/>
<feature type="domain" description="N-acetyltransferase" evidence="1">
    <location>
        <begin position="130"/>
        <end position="273"/>
    </location>
</feature>
<dbReference type="PROSITE" id="PS51186">
    <property type="entry name" value="GNAT"/>
    <property type="match status" value="1"/>
</dbReference>
<reference evidence="2 3" key="1">
    <citation type="submission" date="2019-01" db="EMBL/GenBank/DDBJ databases">
        <title>Nocardioides guangzhouensis sp. nov., an actinobacterium isolated from soil.</title>
        <authorList>
            <person name="Fu Y."/>
            <person name="Cai Y."/>
            <person name="Lin Z."/>
            <person name="Chen P."/>
        </authorList>
    </citation>
    <scope>NUCLEOTIDE SEQUENCE [LARGE SCALE GENOMIC DNA]</scope>
    <source>
        <strain evidence="2 3">130</strain>
    </source>
</reference>
<organism evidence="2 3">
    <name type="scientific">Nocardioides guangzhouensis</name>
    <dbReference type="NCBI Taxonomy" id="2497878"/>
    <lineage>
        <taxon>Bacteria</taxon>
        <taxon>Bacillati</taxon>
        <taxon>Actinomycetota</taxon>
        <taxon>Actinomycetes</taxon>
        <taxon>Propionibacteriales</taxon>
        <taxon>Nocardioidaceae</taxon>
        <taxon>Nocardioides</taxon>
    </lineage>
</organism>
<gene>
    <name evidence="2" type="ORF">EKO23_20515</name>
</gene>
<evidence type="ECO:0000259" key="1">
    <source>
        <dbReference type="PROSITE" id="PS51186"/>
    </source>
</evidence>
<dbReference type="OrthoDB" id="2350893at2"/>
<dbReference type="RefSeq" id="WP_134720192.1">
    <property type="nucleotide sequence ID" value="NZ_SDKM01000039.1"/>
</dbReference>
<name>A0A4Q4Z5G4_9ACTN</name>
<dbReference type="Pfam" id="PF00583">
    <property type="entry name" value="Acetyltransf_1"/>
    <property type="match status" value="1"/>
</dbReference>
<dbReference type="InterPro" id="IPR000182">
    <property type="entry name" value="GNAT_dom"/>
</dbReference>
<dbReference type="InterPro" id="IPR016181">
    <property type="entry name" value="Acyl_CoA_acyltransferase"/>
</dbReference>
<keyword evidence="3" id="KW-1185">Reference proteome</keyword>
<dbReference type="Gene3D" id="3.40.630.30">
    <property type="match status" value="1"/>
</dbReference>
<keyword evidence="2" id="KW-0808">Transferase</keyword>
<dbReference type="GO" id="GO:0016747">
    <property type="term" value="F:acyltransferase activity, transferring groups other than amino-acyl groups"/>
    <property type="evidence" value="ECO:0007669"/>
    <property type="project" value="InterPro"/>
</dbReference>
<dbReference type="EMBL" id="SDKM01000039">
    <property type="protein sequence ID" value="RYP82997.1"/>
    <property type="molecule type" value="Genomic_DNA"/>
</dbReference>
<evidence type="ECO:0000313" key="2">
    <source>
        <dbReference type="EMBL" id="RYP82997.1"/>
    </source>
</evidence>
<dbReference type="CDD" id="cd04301">
    <property type="entry name" value="NAT_SF"/>
    <property type="match status" value="1"/>
</dbReference>
<dbReference type="Proteomes" id="UP000295198">
    <property type="component" value="Unassembled WGS sequence"/>
</dbReference>
<proteinExistence type="predicted"/>
<dbReference type="SUPFAM" id="SSF55729">
    <property type="entry name" value="Acyl-CoA N-acyltransferases (Nat)"/>
    <property type="match status" value="1"/>
</dbReference>
<comment type="caution">
    <text evidence="2">The sequence shown here is derived from an EMBL/GenBank/DDBJ whole genome shotgun (WGS) entry which is preliminary data.</text>
</comment>
<accession>A0A4Q4Z5G4</accession>